<proteinExistence type="predicted"/>
<dbReference type="EMBL" id="JBHTJR010000045">
    <property type="protein sequence ID" value="MFD0993236.1"/>
    <property type="molecule type" value="Genomic_DNA"/>
</dbReference>
<feature type="transmembrane region" description="Helical" evidence="1">
    <location>
        <begin position="108"/>
        <end position="129"/>
    </location>
</feature>
<keyword evidence="1" id="KW-0472">Membrane</keyword>
<dbReference type="Proteomes" id="UP001597062">
    <property type="component" value="Unassembled WGS sequence"/>
</dbReference>
<name>A0ABW3JSX8_9FLAO</name>
<gene>
    <name evidence="2" type="ORF">ACFQ1U_08470</name>
</gene>
<feature type="transmembrane region" description="Helical" evidence="1">
    <location>
        <begin position="75"/>
        <end position="96"/>
    </location>
</feature>
<keyword evidence="1" id="KW-0812">Transmembrane</keyword>
<keyword evidence="1" id="KW-1133">Transmembrane helix</keyword>
<reference evidence="3" key="1">
    <citation type="journal article" date="2019" name="Int. J. Syst. Evol. Microbiol.">
        <title>The Global Catalogue of Microorganisms (GCM) 10K type strain sequencing project: providing services to taxonomists for standard genome sequencing and annotation.</title>
        <authorList>
            <consortium name="The Broad Institute Genomics Platform"/>
            <consortium name="The Broad Institute Genome Sequencing Center for Infectious Disease"/>
            <person name="Wu L."/>
            <person name="Ma J."/>
        </authorList>
    </citation>
    <scope>NUCLEOTIDE SEQUENCE [LARGE SCALE GENOMIC DNA]</scope>
    <source>
        <strain evidence="3">CCUG 60527</strain>
    </source>
</reference>
<feature type="transmembrane region" description="Helical" evidence="1">
    <location>
        <begin position="6"/>
        <end position="22"/>
    </location>
</feature>
<evidence type="ECO:0000256" key="1">
    <source>
        <dbReference type="SAM" id="Phobius"/>
    </source>
</evidence>
<sequence>MEIHLNIIGYMLMLLAFIHIIFPKYFNWKEELKHLSLMNRQMMFVHTFFIALTVFLMGLALVLESDDLINTKLGRKIIFCFAIFWSIRLFMQLFVYSPKLWKGKRFETIVHIFFTGFWVYISAVTWMIWNQ</sequence>
<dbReference type="RefSeq" id="WP_386107283.1">
    <property type="nucleotide sequence ID" value="NZ_JBHTJR010000045.1"/>
</dbReference>
<protein>
    <submittedName>
        <fullName evidence="2">Uncharacterized protein</fullName>
    </submittedName>
</protein>
<comment type="caution">
    <text evidence="2">The sequence shown here is derived from an EMBL/GenBank/DDBJ whole genome shotgun (WGS) entry which is preliminary data.</text>
</comment>
<keyword evidence="3" id="KW-1185">Reference proteome</keyword>
<feature type="transmembrane region" description="Helical" evidence="1">
    <location>
        <begin position="43"/>
        <end position="63"/>
    </location>
</feature>
<evidence type="ECO:0000313" key="3">
    <source>
        <dbReference type="Proteomes" id="UP001597062"/>
    </source>
</evidence>
<accession>A0ABW3JSX8</accession>
<evidence type="ECO:0000313" key="2">
    <source>
        <dbReference type="EMBL" id="MFD0993236.1"/>
    </source>
</evidence>
<organism evidence="2 3">
    <name type="scientific">Tenacibaculum geojense</name>
    <dbReference type="NCBI Taxonomy" id="915352"/>
    <lineage>
        <taxon>Bacteria</taxon>
        <taxon>Pseudomonadati</taxon>
        <taxon>Bacteroidota</taxon>
        <taxon>Flavobacteriia</taxon>
        <taxon>Flavobacteriales</taxon>
        <taxon>Flavobacteriaceae</taxon>
        <taxon>Tenacibaculum</taxon>
    </lineage>
</organism>